<dbReference type="Gene3D" id="1.20.120.580">
    <property type="entry name" value="bsu32300-like"/>
    <property type="match status" value="1"/>
</dbReference>
<keyword evidence="6" id="KW-1185">Reference proteome</keyword>
<name>A0A6M0H2K7_9CLOT</name>
<comment type="similarity">
    <text evidence="4">Belongs to the HepT RNase toxin family.</text>
</comment>
<evidence type="ECO:0000313" key="6">
    <source>
        <dbReference type="Proteomes" id="UP000481872"/>
    </source>
</evidence>
<keyword evidence="1" id="KW-1277">Toxin-antitoxin system</keyword>
<sequence>MNKERLYDIIKNIKETLGILDKALVKLYEVEDEDIKILIKSSIKQSFLEYFILIESFTSLCLKELKQYKISDDMEKSIKKLYENHIINEDIYGFLNVYRRYRNRIAHVYKQPSAEEIIEFIKDNKNNIDEVVNIMIKMYKNLKK</sequence>
<dbReference type="GO" id="GO:0016787">
    <property type="term" value="F:hydrolase activity"/>
    <property type="evidence" value="ECO:0007669"/>
    <property type="project" value="UniProtKB-KW"/>
</dbReference>
<reference evidence="5 6" key="1">
    <citation type="submission" date="2020-02" db="EMBL/GenBank/DDBJ databases">
        <title>Genome assembly of a novel Clostridium senegalense strain.</title>
        <authorList>
            <person name="Gupta T.B."/>
            <person name="Jauregui R."/>
            <person name="Maclean P."/>
            <person name="Nawarathana A."/>
            <person name="Brightwell G."/>
        </authorList>
    </citation>
    <scope>NUCLEOTIDE SEQUENCE [LARGE SCALE GENOMIC DNA]</scope>
    <source>
        <strain evidence="5 6">AGRFS4</strain>
    </source>
</reference>
<dbReference type="RefSeq" id="WP_061996724.1">
    <property type="nucleotide sequence ID" value="NZ_JAAGPU010000007.1"/>
</dbReference>
<proteinExistence type="inferred from homology"/>
<protein>
    <submittedName>
        <fullName evidence="5">DUF86 domain-containing protein</fullName>
    </submittedName>
</protein>
<dbReference type="Pfam" id="PF01934">
    <property type="entry name" value="HepT-like"/>
    <property type="match status" value="1"/>
</dbReference>
<evidence type="ECO:0000256" key="1">
    <source>
        <dbReference type="ARBA" id="ARBA00022649"/>
    </source>
</evidence>
<evidence type="ECO:0000256" key="3">
    <source>
        <dbReference type="ARBA" id="ARBA00022801"/>
    </source>
</evidence>
<dbReference type="InterPro" id="IPR037038">
    <property type="entry name" value="HepT-like_sf"/>
</dbReference>
<comment type="caution">
    <text evidence="5">The sequence shown here is derived from an EMBL/GenBank/DDBJ whole genome shotgun (WGS) entry which is preliminary data.</text>
</comment>
<evidence type="ECO:0000256" key="4">
    <source>
        <dbReference type="ARBA" id="ARBA00024207"/>
    </source>
</evidence>
<dbReference type="GO" id="GO:0110001">
    <property type="term" value="C:toxin-antitoxin complex"/>
    <property type="evidence" value="ECO:0007669"/>
    <property type="project" value="InterPro"/>
</dbReference>
<dbReference type="InterPro" id="IPR008201">
    <property type="entry name" value="HepT-like"/>
</dbReference>
<dbReference type="SUPFAM" id="SSF81593">
    <property type="entry name" value="Nucleotidyltransferase substrate binding subunit/domain"/>
    <property type="match status" value="1"/>
</dbReference>
<keyword evidence="2" id="KW-0540">Nuclease</keyword>
<dbReference type="AlphaFoldDB" id="A0A6M0H2K7"/>
<organism evidence="5 6">
    <name type="scientific">Clostridium senegalense</name>
    <dbReference type="NCBI Taxonomy" id="1465809"/>
    <lineage>
        <taxon>Bacteria</taxon>
        <taxon>Bacillati</taxon>
        <taxon>Bacillota</taxon>
        <taxon>Clostridia</taxon>
        <taxon>Eubacteriales</taxon>
        <taxon>Clostridiaceae</taxon>
        <taxon>Clostridium</taxon>
    </lineage>
</organism>
<keyword evidence="3" id="KW-0378">Hydrolase</keyword>
<accession>A0A6M0H2K7</accession>
<evidence type="ECO:0000256" key="2">
    <source>
        <dbReference type="ARBA" id="ARBA00022722"/>
    </source>
</evidence>
<dbReference type="Proteomes" id="UP000481872">
    <property type="component" value="Unassembled WGS sequence"/>
</dbReference>
<dbReference type="EMBL" id="JAAGPU010000007">
    <property type="protein sequence ID" value="NEU04333.1"/>
    <property type="molecule type" value="Genomic_DNA"/>
</dbReference>
<dbReference type="GO" id="GO:0004540">
    <property type="term" value="F:RNA nuclease activity"/>
    <property type="evidence" value="ECO:0007669"/>
    <property type="project" value="InterPro"/>
</dbReference>
<evidence type="ECO:0000313" key="5">
    <source>
        <dbReference type="EMBL" id="NEU04333.1"/>
    </source>
</evidence>
<gene>
    <name evidence="5" type="ORF">G3M99_05530</name>
</gene>